<dbReference type="Proteomes" id="UP001163850">
    <property type="component" value="Unassembled WGS sequence"/>
</dbReference>
<gene>
    <name evidence="1" type="ORF">F5890DRAFT_1384722</name>
</gene>
<reference evidence="1" key="1">
    <citation type="submission" date="2022-08" db="EMBL/GenBank/DDBJ databases">
        <authorList>
            <consortium name="DOE Joint Genome Institute"/>
            <person name="Min B."/>
            <person name="Riley R."/>
            <person name="Sierra-Patev S."/>
            <person name="Naranjo-Ortiz M."/>
            <person name="Looney B."/>
            <person name="Konkel Z."/>
            <person name="Slot J.C."/>
            <person name="Sakamoto Y."/>
            <person name="Steenwyk J.L."/>
            <person name="Rokas A."/>
            <person name="Carro J."/>
            <person name="Camarero S."/>
            <person name="Ferreira P."/>
            <person name="Molpeceres G."/>
            <person name="Ruiz-Duenas F.J."/>
            <person name="Serrano A."/>
            <person name="Henrissat B."/>
            <person name="Drula E."/>
            <person name="Hughes K.W."/>
            <person name="Mata J.L."/>
            <person name="Ishikawa N.K."/>
            <person name="Vargas-Isla R."/>
            <person name="Ushijima S."/>
            <person name="Smith C.A."/>
            <person name="Ahrendt S."/>
            <person name="Andreopoulos W."/>
            <person name="He G."/>
            <person name="Labutti K."/>
            <person name="Lipzen A."/>
            <person name="Ng V."/>
            <person name="Sandor L."/>
            <person name="Barry K."/>
            <person name="Martinez A.T."/>
            <person name="Xiao Y."/>
            <person name="Gibbons J.G."/>
            <person name="Terashima K."/>
            <person name="Hibbett D.S."/>
            <person name="Grigoriev I.V."/>
        </authorList>
    </citation>
    <scope>NUCLEOTIDE SEQUENCE</scope>
    <source>
        <strain evidence="1">TFB7829</strain>
    </source>
</reference>
<evidence type="ECO:0000313" key="1">
    <source>
        <dbReference type="EMBL" id="KAJ3979277.1"/>
    </source>
</evidence>
<feature type="non-terminal residue" evidence="1">
    <location>
        <position position="1"/>
    </location>
</feature>
<sequence length="95" mass="10387">DADNTVHGWCFDIALGNFDPDKGGHLVLWDLGLVVRFPPGTTITFPLALIMHSSLSIQKGETQYAMIQFSSGGLFHWRANRFQSDKSFGAGSASE</sequence>
<name>A0AA38PPD3_9AGAR</name>
<protein>
    <submittedName>
        <fullName evidence="1">Uncharacterized protein</fullName>
    </submittedName>
</protein>
<dbReference type="EMBL" id="MU802405">
    <property type="protein sequence ID" value="KAJ3979277.1"/>
    <property type="molecule type" value="Genomic_DNA"/>
</dbReference>
<dbReference type="AlphaFoldDB" id="A0AA38PPD3"/>
<comment type="caution">
    <text evidence="1">The sequence shown here is derived from an EMBL/GenBank/DDBJ whole genome shotgun (WGS) entry which is preliminary data.</text>
</comment>
<evidence type="ECO:0000313" key="2">
    <source>
        <dbReference type="Proteomes" id="UP001163850"/>
    </source>
</evidence>
<dbReference type="Gene3D" id="3.60.130.30">
    <property type="match status" value="1"/>
</dbReference>
<accession>A0AA38PPD3</accession>
<feature type="non-terminal residue" evidence="1">
    <location>
        <position position="95"/>
    </location>
</feature>
<proteinExistence type="predicted"/>
<organism evidence="1 2">
    <name type="scientific">Lentinula detonsa</name>
    <dbReference type="NCBI Taxonomy" id="2804962"/>
    <lineage>
        <taxon>Eukaryota</taxon>
        <taxon>Fungi</taxon>
        <taxon>Dikarya</taxon>
        <taxon>Basidiomycota</taxon>
        <taxon>Agaricomycotina</taxon>
        <taxon>Agaricomycetes</taxon>
        <taxon>Agaricomycetidae</taxon>
        <taxon>Agaricales</taxon>
        <taxon>Marasmiineae</taxon>
        <taxon>Omphalotaceae</taxon>
        <taxon>Lentinula</taxon>
    </lineage>
</organism>